<accession>A0A5J4UKP7</accession>
<name>A0A5J4UKP7_9EUKA</name>
<gene>
    <name evidence="1" type="ORF">EZS28_033394</name>
</gene>
<dbReference type="Proteomes" id="UP000324800">
    <property type="component" value="Unassembled WGS sequence"/>
</dbReference>
<dbReference type="AlphaFoldDB" id="A0A5J4UKP7"/>
<evidence type="ECO:0000313" key="2">
    <source>
        <dbReference type="Proteomes" id="UP000324800"/>
    </source>
</evidence>
<proteinExistence type="predicted"/>
<comment type="caution">
    <text evidence="1">The sequence shown here is derived from an EMBL/GenBank/DDBJ whole genome shotgun (WGS) entry which is preliminary data.</text>
</comment>
<protein>
    <recommendedName>
        <fullName evidence="3">SPRY domain-containing protein</fullName>
    </recommendedName>
</protein>
<reference evidence="1 2" key="1">
    <citation type="submission" date="2019-03" db="EMBL/GenBank/DDBJ databases">
        <title>Single cell metagenomics reveals metabolic interactions within the superorganism composed of flagellate Streblomastix strix and complex community of Bacteroidetes bacteria on its surface.</title>
        <authorList>
            <person name="Treitli S.C."/>
            <person name="Kolisko M."/>
            <person name="Husnik F."/>
            <person name="Keeling P."/>
            <person name="Hampl V."/>
        </authorList>
    </citation>
    <scope>NUCLEOTIDE SEQUENCE [LARGE SCALE GENOMIC DNA]</scope>
    <source>
        <strain evidence="1">ST1C</strain>
    </source>
</reference>
<evidence type="ECO:0008006" key="3">
    <source>
        <dbReference type="Google" id="ProtNLM"/>
    </source>
</evidence>
<organism evidence="1 2">
    <name type="scientific">Streblomastix strix</name>
    <dbReference type="NCBI Taxonomy" id="222440"/>
    <lineage>
        <taxon>Eukaryota</taxon>
        <taxon>Metamonada</taxon>
        <taxon>Preaxostyla</taxon>
        <taxon>Oxymonadida</taxon>
        <taxon>Streblomastigidae</taxon>
        <taxon>Streblomastix</taxon>
    </lineage>
</organism>
<sequence length="154" mass="17257">MVVFDQEISSGIWEFTVKGNQIRTVGTGIGIIDARQIEIPHPFNFRSSSSNNSICYIGKTIWIKGIGKVDTGSNDIKSGDEVSAIVNLESDPHSFNIKVNNEIQPFSVISFPDGVKFILTFGTMNDEWEFISLKELDKGSNFNGAERRKIYKYL</sequence>
<evidence type="ECO:0000313" key="1">
    <source>
        <dbReference type="EMBL" id="KAA6371079.1"/>
    </source>
</evidence>
<dbReference type="EMBL" id="SNRW01014796">
    <property type="protein sequence ID" value="KAA6371079.1"/>
    <property type="molecule type" value="Genomic_DNA"/>
</dbReference>